<dbReference type="Pfam" id="PF13439">
    <property type="entry name" value="Glyco_transf_4"/>
    <property type="match status" value="1"/>
</dbReference>
<dbReference type="SUPFAM" id="SSF53756">
    <property type="entry name" value="UDP-Glycosyltransferase/glycogen phosphorylase"/>
    <property type="match status" value="1"/>
</dbReference>
<comment type="caution">
    <text evidence="4">The sequence shown here is derived from an EMBL/GenBank/DDBJ whole genome shotgun (WGS) entry which is preliminary data.</text>
</comment>
<dbReference type="InterPro" id="IPR001296">
    <property type="entry name" value="Glyco_trans_1"/>
</dbReference>
<dbReference type="PANTHER" id="PTHR46401:SF2">
    <property type="entry name" value="GLYCOSYLTRANSFERASE WBBK-RELATED"/>
    <property type="match status" value="1"/>
</dbReference>
<protein>
    <submittedName>
        <fullName evidence="4">Glycosyltransferase family 4 protein</fullName>
    </submittedName>
</protein>
<evidence type="ECO:0000256" key="1">
    <source>
        <dbReference type="ARBA" id="ARBA00022679"/>
    </source>
</evidence>
<dbReference type="RefSeq" id="WP_171482090.1">
    <property type="nucleotide sequence ID" value="NZ_JABGBP010000415.1"/>
</dbReference>
<evidence type="ECO:0000259" key="3">
    <source>
        <dbReference type="Pfam" id="PF13439"/>
    </source>
</evidence>
<dbReference type="GO" id="GO:0016757">
    <property type="term" value="F:glycosyltransferase activity"/>
    <property type="evidence" value="ECO:0007669"/>
    <property type="project" value="InterPro"/>
</dbReference>
<dbReference type="Pfam" id="PF00534">
    <property type="entry name" value="Glycos_transf_1"/>
    <property type="match status" value="1"/>
</dbReference>
<dbReference type="EMBL" id="JABGBP010000415">
    <property type="protein sequence ID" value="NOL61042.1"/>
    <property type="molecule type" value="Genomic_DNA"/>
</dbReference>
<dbReference type="AlphaFoldDB" id="A0A7K4FPV0"/>
<dbReference type="PANTHER" id="PTHR46401">
    <property type="entry name" value="GLYCOSYLTRANSFERASE WBBK-RELATED"/>
    <property type="match status" value="1"/>
</dbReference>
<keyword evidence="1 4" id="KW-0808">Transferase</keyword>
<accession>A0A7K4FPV0</accession>
<organism evidence="4 5">
    <name type="scientific">Ferroplasma acidiphilum</name>
    <dbReference type="NCBI Taxonomy" id="74969"/>
    <lineage>
        <taxon>Archaea</taxon>
        <taxon>Methanobacteriati</taxon>
        <taxon>Thermoplasmatota</taxon>
        <taxon>Thermoplasmata</taxon>
        <taxon>Thermoplasmatales</taxon>
        <taxon>Ferroplasmaceae</taxon>
        <taxon>Ferroplasma</taxon>
    </lineage>
</organism>
<evidence type="ECO:0000313" key="5">
    <source>
        <dbReference type="Proteomes" id="UP000546917"/>
    </source>
</evidence>
<evidence type="ECO:0000259" key="2">
    <source>
        <dbReference type="Pfam" id="PF00534"/>
    </source>
</evidence>
<gene>
    <name evidence="4" type="ORF">HLB00_09445</name>
</gene>
<sequence length="361" mass="41613">MHRRVANSKFLKYIEHFFASAGLMKVKVINIWENPTAIYLYSRKLAFIANKNISVLDMYQQIPGSNRIKREMQMGFDSYFQGLFLRYKLKSDGYDILHYTDPMIPPVKTHKTSVVTVHDNPTILLHSDLYFSDTFSNRLTKKFLKRNIERYMDFKNVLTNSNYVRKALLEYGFTGDIETIHLPIDPYFKKLQERKKIRSELGLPDSKTLLLSVSTNVKRKNLNIIGKAMKLLPDNFALVRVGESIGESITFQNVSKEKLNKIYNACDVLLMPSIEEGLGLPVIEGFATGIPVAASNIEVFREIGKDAVEYIDPMDVQSLMGGIKAALENRDEMIYRGNKIIPEFSFQVFREKMLRYYGKIL</sequence>
<dbReference type="InterPro" id="IPR028098">
    <property type="entry name" value="Glyco_trans_4-like_N"/>
</dbReference>
<feature type="domain" description="Glycosyltransferase subfamily 4-like N-terminal" evidence="3">
    <location>
        <begin position="83"/>
        <end position="186"/>
    </location>
</feature>
<evidence type="ECO:0000313" key="4">
    <source>
        <dbReference type="EMBL" id="NOL61042.1"/>
    </source>
</evidence>
<proteinExistence type="predicted"/>
<name>A0A7K4FPV0_9ARCH</name>
<dbReference type="Proteomes" id="UP000546917">
    <property type="component" value="Unassembled WGS sequence"/>
</dbReference>
<dbReference type="Gene3D" id="3.40.50.2000">
    <property type="entry name" value="Glycogen Phosphorylase B"/>
    <property type="match status" value="2"/>
</dbReference>
<dbReference type="CDD" id="cd03809">
    <property type="entry name" value="GT4_MtfB-like"/>
    <property type="match status" value="1"/>
</dbReference>
<feature type="domain" description="Glycosyl transferase family 1" evidence="2">
    <location>
        <begin position="194"/>
        <end position="332"/>
    </location>
</feature>
<reference evidence="4 5" key="1">
    <citation type="submission" date="2020-05" db="EMBL/GenBank/DDBJ databases">
        <authorList>
            <person name="Zhang R."/>
        </authorList>
    </citation>
    <scope>NUCLEOTIDE SEQUENCE [LARGE SCALE GENOMIC DNA]</scope>
    <source>
        <strain evidence="4 5">DSM 28986</strain>
    </source>
</reference>